<accession>A0A3G4ZS90</accession>
<sequence length="34" mass="4233">MCKIYQQIIDEKEKRIQNKDKIITKLKQKKEKNK</sequence>
<evidence type="ECO:0000313" key="1">
    <source>
        <dbReference type="EMBL" id="AYV77758.1"/>
    </source>
</evidence>
<protein>
    <submittedName>
        <fullName evidence="1">Uncharacterized protein</fullName>
    </submittedName>
</protein>
<proteinExistence type="predicted"/>
<reference evidence="1" key="1">
    <citation type="submission" date="2018-10" db="EMBL/GenBank/DDBJ databases">
        <title>Hidden diversity of soil giant viruses.</title>
        <authorList>
            <person name="Schulz F."/>
            <person name="Alteio L."/>
            <person name="Goudeau D."/>
            <person name="Ryan E.M."/>
            <person name="Malmstrom R.R."/>
            <person name="Blanchard J."/>
            <person name="Woyke T."/>
        </authorList>
    </citation>
    <scope>NUCLEOTIDE SEQUENCE</scope>
    <source>
        <strain evidence="1">EDV1</strain>
    </source>
</reference>
<name>A0A3G4ZS90_9VIRU</name>
<dbReference type="EMBL" id="MK072066">
    <property type="protein sequence ID" value="AYV77758.1"/>
    <property type="molecule type" value="Genomic_DNA"/>
</dbReference>
<organism evidence="1">
    <name type="scientific">Edafosvirus sp</name>
    <dbReference type="NCBI Taxonomy" id="2487765"/>
    <lineage>
        <taxon>Viruses</taxon>
        <taxon>Varidnaviria</taxon>
        <taxon>Bamfordvirae</taxon>
        <taxon>Nucleocytoviricota</taxon>
        <taxon>Megaviricetes</taxon>
        <taxon>Imitervirales</taxon>
        <taxon>Mimiviridae</taxon>
        <taxon>Klosneuvirinae</taxon>
    </lineage>
</organism>
<gene>
    <name evidence="1" type="ORF">Edafosvirus1_89</name>
</gene>